<accession>W7TJ53</accession>
<reference evidence="1 2" key="1">
    <citation type="journal article" date="2014" name="Mol. Plant">
        <title>Chromosome Scale Genome Assembly and Transcriptome Profiling of Nannochloropsis gaditana in Nitrogen Depletion.</title>
        <authorList>
            <person name="Corteggiani Carpinelli E."/>
            <person name="Telatin A."/>
            <person name="Vitulo N."/>
            <person name="Forcato C."/>
            <person name="D'Angelo M."/>
            <person name="Schiavon R."/>
            <person name="Vezzi A."/>
            <person name="Giacometti G.M."/>
            <person name="Morosinotto T."/>
            <person name="Valle G."/>
        </authorList>
    </citation>
    <scope>NUCLEOTIDE SEQUENCE [LARGE SCALE GENOMIC DNA]</scope>
    <source>
        <strain evidence="1 2">B-31</strain>
    </source>
</reference>
<dbReference type="AlphaFoldDB" id="W7TJ53"/>
<dbReference type="OrthoDB" id="10459607at2759"/>
<evidence type="ECO:0000313" key="2">
    <source>
        <dbReference type="Proteomes" id="UP000019335"/>
    </source>
</evidence>
<comment type="caution">
    <text evidence="1">The sequence shown here is derived from an EMBL/GenBank/DDBJ whole genome shotgun (WGS) entry which is preliminary data.</text>
</comment>
<keyword evidence="2" id="KW-1185">Reference proteome</keyword>
<protein>
    <submittedName>
        <fullName evidence="1">Uncharacterized protein</fullName>
    </submittedName>
</protein>
<organism evidence="1 2">
    <name type="scientific">Nannochloropsis gaditana</name>
    <dbReference type="NCBI Taxonomy" id="72520"/>
    <lineage>
        <taxon>Eukaryota</taxon>
        <taxon>Sar</taxon>
        <taxon>Stramenopiles</taxon>
        <taxon>Ochrophyta</taxon>
        <taxon>Eustigmatophyceae</taxon>
        <taxon>Eustigmatales</taxon>
        <taxon>Monodopsidaceae</taxon>
        <taxon>Nannochloropsis</taxon>
    </lineage>
</organism>
<sequence length="178" mass="19620">MQATTLSNQSFAPSPYCPTQATHLHRHSLLLCCGILDQFLGARTDEVQGASSMTSLRLPPPTQKLNRASQASWREVFLACLLVLHATHGFVAPVLRHGFLRPFCARTSHRGTGTSPRAQHAMTMAAAKPLSGRSLHIQNGADTICYDIFYGTRKPAVIYLPCLFYPKNNAKATNLENW</sequence>
<name>W7TJ53_9STRA</name>
<dbReference type="EMBL" id="AZIL01003131">
    <property type="protein sequence ID" value="EWM20376.1"/>
    <property type="molecule type" value="Genomic_DNA"/>
</dbReference>
<dbReference type="Proteomes" id="UP000019335">
    <property type="component" value="Unassembled WGS sequence"/>
</dbReference>
<proteinExistence type="predicted"/>
<evidence type="ECO:0000313" key="1">
    <source>
        <dbReference type="EMBL" id="EWM20376.1"/>
    </source>
</evidence>
<gene>
    <name evidence="1" type="ORF">Naga_101710g2</name>
</gene>